<dbReference type="Pfam" id="PF02585">
    <property type="entry name" value="PIG-L"/>
    <property type="match status" value="1"/>
</dbReference>
<dbReference type="GO" id="GO:0071793">
    <property type="term" value="P:bacillithiol biosynthetic process"/>
    <property type="evidence" value="ECO:0007669"/>
    <property type="project" value="InterPro"/>
</dbReference>
<dbReference type="Gene3D" id="3.40.50.10320">
    <property type="entry name" value="LmbE-like"/>
    <property type="match status" value="1"/>
</dbReference>
<keyword evidence="2" id="KW-1185">Reference proteome</keyword>
<evidence type="ECO:0000313" key="1">
    <source>
        <dbReference type="EMBL" id="MBP3191225.1"/>
    </source>
</evidence>
<proteinExistence type="predicted"/>
<dbReference type="RefSeq" id="WP_210509515.1">
    <property type="nucleotide sequence ID" value="NZ_JAFIDN010000001.1"/>
</dbReference>
<dbReference type="SUPFAM" id="SSF102588">
    <property type="entry name" value="LmbE-like"/>
    <property type="match status" value="1"/>
</dbReference>
<dbReference type="NCBIfam" id="TIGR04001">
    <property type="entry name" value="thiol_BshB1"/>
    <property type="match status" value="1"/>
</dbReference>
<protein>
    <submittedName>
        <fullName evidence="1">Bacillithiol biosynthesis deacetylase BshB1</fullName>
    </submittedName>
</protein>
<dbReference type="InterPro" id="IPR003737">
    <property type="entry name" value="GlcNAc_PI_deacetylase-related"/>
</dbReference>
<dbReference type="PANTHER" id="PTHR12993:SF30">
    <property type="entry name" value="N-ACETYL-ALPHA-D-GLUCOSAMINYL L-MALATE DEACETYLASE 1"/>
    <property type="match status" value="1"/>
</dbReference>
<dbReference type="PANTHER" id="PTHR12993">
    <property type="entry name" value="N-ACETYLGLUCOSAMINYL-PHOSPHATIDYLINOSITOL DE-N-ACETYLASE-RELATED"/>
    <property type="match status" value="1"/>
</dbReference>
<sequence length="249" mass="27509">MKLDIMAIAAHPDDAELCCAGTLAVMTASGKKAGILDLTRGEMGTRGTPEMRVQEAQIAAEILGLSVRENAGLPDCGLENTAGHREQIIRTVRKYRPDICLINAPEDRHPDHRNAARLTLDALFYGGLTRIETTDSETGASQEPWRPSHILHFMQHWPFQPTIVVDITAAIEKKEAAIRAFSSQFLDDGPDDSEPETFVSSRRFFEAVRGRSREYGQQIGVTFGEPFLYYGGPIPAGNLDFLLSTQPIR</sequence>
<dbReference type="GO" id="GO:0019213">
    <property type="term" value="F:deacetylase activity"/>
    <property type="evidence" value="ECO:0007669"/>
    <property type="project" value="InterPro"/>
</dbReference>
<organism evidence="1 2">
    <name type="scientific">Natronogracilivirga saccharolytica</name>
    <dbReference type="NCBI Taxonomy" id="2812953"/>
    <lineage>
        <taxon>Bacteria</taxon>
        <taxon>Pseudomonadati</taxon>
        <taxon>Balneolota</taxon>
        <taxon>Balneolia</taxon>
        <taxon>Balneolales</taxon>
        <taxon>Cyclonatronaceae</taxon>
        <taxon>Natronogracilivirga</taxon>
    </lineage>
</organism>
<dbReference type="InterPro" id="IPR023842">
    <property type="entry name" value="Bacillithiol_biosynth_BshB1"/>
</dbReference>
<name>A0A8J7UTD4_9BACT</name>
<reference evidence="1" key="1">
    <citation type="submission" date="2021-02" db="EMBL/GenBank/DDBJ databases">
        <title>Natronogracilivirga saccharolytica gen. nov. sp. nov. a new anaerobic, haloalkiliphilic carbohydrate-fermenting bacterium from soda lake and proposing of Cyclonatronumiaceae fam. nov. in the phylum Balneolaeota.</title>
        <authorList>
            <person name="Zhilina T.N."/>
            <person name="Sorokin D.Y."/>
            <person name="Zavarzina D.G."/>
            <person name="Toshchakov S.V."/>
            <person name="Kublanov I.V."/>
        </authorList>
    </citation>
    <scope>NUCLEOTIDE SEQUENCE</scope>
    <source>
        <strain evidence="1">Z-1702</strain>
    </source>
</reference>
<dbReference type="Proteomes" id="UP000673975">
    <property type="component" value="Unassembled WGS sequence"/>
</dbReference>
<gene>
    <name evidence="1" type="primary">bshB1</name>
    <name evidence="1" type="ORF">NATSA_00970</name>
</gene>
<dbReference type="InterPro" id="IPR024078">
    <property type="entry name" value="LmbE-like_dom_sf"/>
</dbReference>
<accession>A0A8J7UTD4</accession>
<comment type="caution">
    <text evidence="1">The sequence shown here is derived from an EMBL/GenBank/DDBJ whole genome shotgun (WGS) entry which is preliminary data.</text>
</comment>
<dbReference type="GO" id="GO:0016811">
    <property type="term" value="F:hydrolase activity, acting on carbon-nitrogen (but not peptide) bonds, in linear amides"/>
    <property type="evidence" value="ECO:0007669"/>
    <property type="project" value="TreeGrafter"/>
</dbReference>
<evidence type="ECO:0000313" key="2">
    <source>
        <dbReference type="Proteomes" id="UP000673975"/>
    </source>
</evidence>
<dbReference type="EMBL" id="JAFIDN010000001">
    <property type="protein sequence ID" value="MBP3191225.1"/>
    <property type="molecule type" value="Genomic_DNA"/>
</dbReference>
<dbReference type="AlphaFoldDB" id="A0A8J7UTD4"/>